<proteinExistence type="predicted"/>
<evidence type="ECO:0000259" key="8">
    <source>
        <dbReference type="PROSITE" id="PS50157"/>
    </source>
</evidence>
<dbReference type="AlphaFoldDB" id="A0A8W8ISD9"/>
<feature type="compositionally biased region" description="Basic and acidic residues" evidence="7">
    <location>
        <begin position="186"/>
        <end position="197"/>
    </location>
</feature>
<feature type="region of interest" description="Disordered" evidence="7">
    <location>
        <begin position="96"/>
        <end position="117"/>
    </location>
</feature>
<feature type="domain" description="C2H2-type" evidence="8">
    <location>
        <begin position="832"/>
        <end position="860"/>
    </location>
</feature>
<evidence type="ECO:0000256" key="4">
    <source>
        <dbReference type="ARBA" id="ARBA00022833"/>
    </source>
</evidence>
<name>A0A8W8ISD9_MAGGI</name>
<keyword evidence="2" id="KW-0677">Repeat</keyword>
<evidence type="ECO:0000256" key="7">
    <source>
        <dbReference type="SAM" id="MobiDB-lite"/>
    </source>
</evidence>
<feature type="domain" description="C2H2-type" evidence="8">
    <location>
        <begin position="748"/>
        <end position="775"/>
    </location>
</feature>
<feature type="compositionally biased region" description="Basic residues" evidence="7">
    <location>
        <begin position="481"/>
        <end position="490"/>
    </location>
</feature>
<dbReference type="Proteomes" id="UP000005408">
    <property type="component" value="Unassembled WGS sequence"/>
</dbReference>
<dbReference type="InterPro" id="IPR003604">
    <property type="entry name" value="Matrin/U1-like-C_Znf_C2H2"/>
</dbReference>
<organism evidence="9 10">
    <name type="scientific">Magallana gigas</name>
    <name type="common">Pacific oyster</name>
    <name type="synonym">Crassostrea gigas</name>
    <dbReference type="NCBI Taxonomy" id="29159"/>
    <lineage>
        <taxon>Eukaryota</taxon>
        <taxon>Metazoa</taxon>
        <taxon>Spiralia</taxon>
        <taxon>Lophotrochozoa</taxon>
        <taxon>Mollusca</taxon>
        <taxon>Bivalvia</taxon>
        <taxon>Autobranchia</taxon>
        <taxon>Pteriomorphia</taxon>
        <taxon>Ostreida</taxon>
        <taxon>Ostreoidea</taxon>
        <taxon>Ostreidae</taxon>
        <taxon>Magallana</taxon>
    </lineage>
</organism>
<keyword evidence="10" id="KW-1185">Reference proteome</keyword>
<keyword evidence="1" id="KW-0479">Metal-binding</keyword>
<dbReference type="InterPro" id="IPR036236">
    <property type="entry name" value="Znf_C2H2_sf"/>
</dbReference>
<feature type="domain" description="C2H2-type" evidence="8">
    <location>
        <begin position="605"/>
        <end position="632"/>
    </location>
</feature>
<reference evidence="9" key="1">
    <citation type="submission" date="2022-08" db="UniProtKB">
        <authorList>
            <consortium name="EnsemblMetazoa"/>
        </authorList>
    </citation>
    <scope>IDENTIFICATION</scope>
    <source>
        <strain evidence="9">05x7-T-G4-1.051#20</strain>
    </source>
</reference>
<dbReference type="PROSITE" id="PS00028">
    <property type="entry name" value="ZINC_FINGER_C2H2_1"/>
    <property type="match status" value="15"/>
</dbReference>
<keyword evidence="3 6" id="KW-0863">Zinc-finger</keyword>
<dbReference type="PANTHER" id="PTHR24377">
    <property type="entry name" value="IP01015P-RELATED"/>
    <property type="match status" value="1"/>
</dbReference>
<evidence type="ECO:0000313" key="10">
    <source>
        <dbReference type="Proteomes" id="UP000005408"/>
    </source>
</evidence>
<feature type="domain" description="C2H2-type" evidence="8">
    <location>
        <begin position="327"/>
        <end position="354"/>
    </location>
</feature>
<feature type="compositionally biased region" description="Polar residues" evidence="7">
    <location>
        <begin position="468"/>
        <end position="480"/>
    </location>
</feature>
<feature type="region of interest" description="Disordered" evidence="7">
    <location>
        <begin position="160"/>
        <end position="197"/>
    </location>
</feature>
<dbReference type="SMART" id="SM00451">
    <property type="entry name" value="ZnF_U1"/>
    <property type="match status" value="1"/>
</dbReference>
<protein>
    <recommendedName>
        <fullName evidence="8">C2H2-type domain-containing protein</fullName>
    </recommendedName>
</protein>
<evidence type="ECO:0000313" key="9">
    <source>
        <dbReference type="EnsemblMetazoa" id="G15370.1:cds"/>
    </source>
</evidence>
<dbReference type="SMART" id="SM00355">
    <property type="entry name" value="ZnF_C2H2"/>
    <property type="match status" value="19"/>
</dbReference>
<feature type="compositionally biased region" description="Acidic residues" evidence="7">
    <location>
        <begin position="433"/>
        <end position="467"/>
    </location>
</feature>
<feature type="domain" description="C2H2-type" evidence="8">
    <location>
        <begin position="716"/>
        <end position="740"/>
    </location>
</feature>
<dbReference type="PROSITE" id="PS50157">
    <property type="entry name" value="ZINC_FINGER_C2H2_2"/>
    <property type="match status" value="12"/>
</dbReference>
<feature type="domain" description="C2H2-type" evidence="8">
    <location>
        <begin position="867"/>
        <end position="894"/>
    </location>
</feature>
<sequence>MDDQIIRDSKSLCEKFLKNNYEVLILAAHKTGTSKTFLEGTDKGRKFAESFISLMNKFSSFCYEGTSKLSKEEHTYASQTSLRNGVTEVSRTLKIKEEIEDPPEDSEPPAEFGRHGRKIKVPKWKEDYYYPTAPTKRAHNSDQEKIIPAKKCIKSKDFDSRKENDVKGAMVKGRKHKSNNHKHSGKPTDKLKGDKSIPDEQKIQTPEASNPMLITAYTCCFCSEIFSCQEDMDKHEKTHTVKMSCQLCPEVFVKAEDIFFHLNKFHSENFCFWCNLYKDDSVEMKEHKTGCPPEGESKRKCHFCSTVCSLGNQFEDHVINCHGLKDQWCSHCGKCFSSLLALHDHQKEHKSSKENRCEECRKDFGTAQDLIDHVIKEHISAGNDTKVSSAAVEGSSVGNINRQHENSQDENDETKCRNMSTDTDGKKEQSSVESDDEKCSDDDNDDYDDVDVDDDYIKEEEDSDSDFTEATNTTRVSNRNKSTKSVKNSRKRLLSSKFFKNSKQSTKRRHRVVKEKVNLSITCRLCNLTFANKYTELRHLMESHKDKFCLWCDVTFENDTELEAHNRICTEDTQLTRKKCHVCPKKLLNKERFESHFTVVHGQEHRCEQCSSTFASSYLLLRHKRNHGPDEEHPCPKCAKVFSRKKNMEKHLREVHRVKRPKIVKEVFPCECHVCQSGFHSRTELAEHIKVSHMDEINEKIVDNPRFTINFHENYFLCKKCGKNFPNEDEQAIHLASHLGVLNKDTSFVCDVCGDIFMKKSLFNAHRARHSSTKLFPCTKCDKKFHVRSALHSHLQTHRTHKDFVCDICGSAFKSKPSLRMHTKRHNMDRCHVCKYCNQTFRCYDGLKYHWVVYHPEEVKKRKLTVFPCPHCEKVLATKTQLDRHMAKHGVNKIHRCDICFNRYCTVAQLNAHVKNTHSRQDNIFCHACDLYFHIPSKMLRHMKTHKHNENCSKRGIDRGLFYEMLAKIEKDMVDSVELTQYRAAKSSTKYRALYKSIGREVADSEADAKNELTGLLTSGEPTETVTLDLSNVQYISQLPKEVLQEVEISDHNLKPNTEVFVVYDQGTGSDDVRNLGLDAQAVETLQSILSLSNQQ</sequence>
<feature type="compositionally biased region" description="Acidic residues" evidence="7">
    <location>
        <begin position="98"/>
        <end position="108"/>
    </location>
</feature>
<feature type="domain" description="C2H2-type" evidence="8">
    <location>
        <begin position="776"/>
        <end position="803"/>
    </location>
</feature>
<evidence type="ECO:0000256" key="6">
    <source>
        <dbReference type="PROSITE-ProRule" id="PRU00042"/>
    </source>
</evidence>
<feature type="region of interest" description="Disordered" evidence="7">
    <location>
        <begin position="383"/>
        <end position="490"/>
    </location>
</feature>
<feature type="domain" description="C2H2-type" evidence="8">
    <location>
        <begin position="217"/>
        <end position="244"/>
    </location>
</feature>
<evidence type="ECO:0000256" key="2">
    <source>
        <dbReference type="ARBA" id="ARBA00022737"/>
    </source>
</evidence>
<dbReference type="OMA" id="NIFCHAC"/>
<keyword evidence="5" id="KW-0539">Nucleus</keyword>
<evidence type="ECO:0000256" key="1">
    <source>
        <dbReference type="ARBA" id="ARBA00022723"/>
    </source>
</evidence>
<dbReference type="GO" id="GO:0003676">
    <property type="term" value="F:nucleic acid binding"/>
    <property type="evidence" value="ECO:0007669"/>
    <property type="project" value="InterPro"/>
</dbReference>
<evidence type="ECO:0000256" key="5">
    <source>
        <dbReference type="ARBA" id="ARBA00023242"/>
    </source>
</evidence>
<accession>A0A8W8ISD9</accession>
<evidence type="ECO:0000256" key="3">
    <source>
        <dbReference type="ARBA" id="ARBA00022771"/>
    </source>
</evidence>
<dbReference type="InterPro" id="IPR013087">
    <property type="entry name" value="Znf_C2H2_type"/>
</dbReference>
<dbReference type="InterPro" id="IPR050826">
    <property type="entry name" value="Krueppel_C2H2_ZnFinger"/>
</dbReference>
<dbReference type="Pfam" id="PF13894">
    <property type="entry name" value="zf-C2H2_4"/>
    <property type="match status" value="1"/>
</dbReference>
<feature type="domain" description="C2H2-type" evidence="8">
    <location>
        <begin position="668"/>
        <end position="698"/>
    </location>
</feature>
<dbReference type="SUPFAM" id="SSF57667">
    <property type="entry name" value="beta-beta-alpha zinc fingers"/>
    <property type="match status" value="6"/>
</dbReference>
<dbReference type="Gene3D" id="3.30.160.60">
    <property type="entry name" value="Classic Zinc Finger"/>
    <property type="match status" value="7"/>
</dbReference>
<feature type="compositionally biased region" description="Basic residues" evidence="7">
    <location>
        <begin position="172"/>
        <end position="185"/>
    </location>
</feature>
<keyword evidence="4" id="KW-0862">Zinc</keyword>
<feature type="domain" description="C2H2-type" evidence="8">
    <location>
        <begin position="895"/>
        <end position="923"/>
    </location>
</feature>
<feature type="compositionally biased region" description="Low complexity" evidence="7">
    <location>
        <begin position="387"/>
        <end position="398"/>
    </location>
</feature>
<dbReference type="EnsemblMetazoa" id="G15370.1">
    <property type="protein sequence ID" value="G15370.1:cds"/>
    <property type="gene ID" value="G15370"/>
</dbReference>
<dbReference type="OrthoDB" id="8117402at2759"/>
<feature type="domain" description="C2H2-type" evidence="8">
    <location>
        <begin position="804"/>
        <end position="831"/>
    </location>
</feature>
<feature type="domain" description="C2H2-type" evidence="8">
    <location>
        <begin position="633"/>
        <end position="661"/>
    </location>
</feature>
<dbReference type="Pfam" id="PF00096">
    <property type="entry name" value="zf-C2H2"/>
    <property type="match status" value="2"/>
</dbReference>
<dbReference type="GO" id="GO:0008270">
    <property type="term" value="F:zinc ion binding"/>
    <property type="evidence" value="ECO:0007669"/>
    <property type="project" value="UniProtKB-KW"/>
</dbReference>